<sequence>MHTLATPVAPPPPLVAAGQSIRLPDLPTPSPRPLGAHTLTPARHAQSPASASVSPGAASSTKLASLQLVAPRSDTGWVVPQPVVHIADASSAAEPSVEVADMAVPYALDASEEEEGGCGMGCRCLQTRSSGNVLGLLGTAVFVGGALLTQGASYYMADTDIGLVLGLVLPLAGLPILFSITALVIVVAFRRNPGGISVGECFFPLLGYLFAFVGVATIVGSIYFSLLGSLDASDSYYRGPLPAATSSVQIAALRSKPFADLSRFELHIDRAGFAKSSKSKSTKSKASHVAVPVTVPGATDVVAFACSCRKASSGCRSYPVAPYPREAAWYNPGHKQVAVVKSALARKGCMKAISNSMSKFTGKDGAPDFELTIPKADVVILEWADLKRVRKYAFDVAVATNACLVGMAFLGGLLWWALSMC</sequence>
<keyword evidence="2" id="KW-0472">Membrane</keyword>
<dbReference type="EMBL" id="GL349462">
    <property type="protein sequence ID" value="KNC50736.1"/>
    <property type="molecule type" value="Genomic_DNA"/>
</dbReference>
<feature type="transmembrane region" description="Helical" evidence="2">
    <location>
        <begin position="201"/>
        <end position="224"/>
    </location>
</feature>
<keyword evidence="2" id="KW-0812">Transmembrane</keyword>
<dbReference type="AlphaFoldDB" id="A0A0L0DF19"/>
<feature type="compositionally biased region" description="Low complexity" evidence="1">
    <location>
        <begin position="45"/>
        <end position="56"/>
    </location>
</feature>
<accession>A0A0L0DF19</accession>
<reference evidence="3 4" key="1">
    <citation type="submission" date="2010-05" db="EMBL/GenBank/DDBJ databases">
        <title>The Genome Sequence of Thecamonas trahens ATCC 50062.</title>
        <authorList>
            <consortium name="The Broad Institute Genome Sequencing Platform"/>
            <person name="Russ C."/>
            <person name="Cuomo C."/>
            <person name="Shea T."/>
            <person name="Young S.K."/>
            <person name="Zeng Q."/>
            <person name="Koehrsen M."/>
            <person name="Haas B."/>
            <person name="Borodovsky M."/>
            <person name="Guigo R."/>
            <person name="Alvarado L."/>
            <person name="Berlin A."/>
            <person name="Bochicchio J."/>
            <person name="Borenstein D."/>
            <person name="Chapman S."/>
            <person name="Chen Z."/>
            <person name="Freedman E."/>
            <person name="Gellesch M."/>
            <person name="Goldberg J."/>
            <person name="Griggs A."/>
            <person name="Gujja S."/>
            <person name="Heilman E."/>
            <person name="Heiman D."/>
            <person name="Hepburn T."/>
            <person name="Howarth C."/>
            <person name="Jen D."/>
            <person name="Larson L."/>
            <person name="Mehta T."/>
            <person name="Park D."/>
            <person name="Pearson M."/>
            <person name="Roberts A."/>
            <person name="Saif S."/>
            <person name="Shenoy N."/>
            <person name="Sisk P."/>
            <person name="Stolte C."/>
            <person name="Sykes S."/>
            <person name="Thomson T."/>
            <person name="Walk T."/>
            <person name="White J."/>
            <person name="Yandava C."/>
            <person name="Burger G."/>
            <person name="Gray M.W."/>
            <person name="Holland P.W.H."/>
            <person name="King N."/>
            <person name="Lang F.B.F."/>
            <person name="Roger A.J."/>
            <person name="Ruiz-Trillo I."/>
            <person name="Lander E."/>
            <person name="Nusbaum C."/>
        </authorList>
    </citation>
    <scope>NUCLEOTIDE SEQUENCE [LARGE SCALE GENOMIC DNA]</scope>
    <source>
        <strain evidence="3 4">ATCC 50062</strain>
    </source>
</reference>
<evidence type="ECO:0000256" key="2">
    <source>
        <dbReference type="SAM" id="Phobius"/>
    </source>
</evidence>
<feature type="transmembrane region" description="Helical" evidence="2">
    <location>
        <begin position="163"/>
        <end position="189"/>
    </location>
</feature>
<proteinExistence type="predicted"/>
<keyword evidence="4" id="KW-1185">Reference proteome</keyword>
<dbReference type="Proteomes" id="UP000054408">
    <property type="component" value="Unassembled WGS sequence"/>
</dbReference>
<evidence type="ECO:0000313" key="4">
    <source>
        <dbReference type="Proteomes" id="UP000054408"/>
    </source>
</evidence>
<name>A0A0L0DF19_THETB</name>
<gene>
    <name evidence="3" type="ORF">AMSG_06624</name>
</gene>
<feature type="transmembrane region" description="Helical" evidence="2">
    <location>
        <begin position="133"/>
        <end position="157"/>
    </location>
</feature>
<feature type="region of interest" description="Disordered" evidence="1">
    <location>
        <begin position="1"/>
        <end position="56"/>
    </location>
</feature>
<evidence type="ECO:0000313" key="3">
    <source>
        <dbReference type="EMBL" id="KNC50736.1"/>
    </source>
</evidence>
<dbReference type="GeneID" id="25565739"/>
<keyword evidence="2" id="KW-1133">Transmembrane helix</keyword>
<protein>
    <submittedName>
        <fullName evidence="3">Uncharacterized protein</fullName>
    </submittedName>
</protein>
<dbReference type="RefSeq" id="XP_013756702.1">
    <property type="nucleotide sequence ID" value="XM_013901248.1"/>
</dbReference>
<feature type="transmembrane region" description="Helical" evidence="2">
    <location>
        <begin position="396"/>
        <end position="418"/>
    </location>
</feature>
<organism evidence="3 4">
    <name type="scientific">Thecamonas trahens ATCC 50062</name>
    <dbReference type="NCBI Taxonomy" id="461836"/>
    <lineage>
        <taxon>Eukaryota</taxon>
        <taxon>Apusozoa</taxon>
        <taxon>Apusomonadida</taxon>
        <taxon>Apusomonadidae</taxon>
        <taxon>Thecamonas</taxon>
    </lineage>
</organism>
<evidence type="ECO:0000256" key="1">
    <source>
        <dbReference type="SAM" id="MobiDB-lite"/>
    </source>
</evidence>